<evidence type="ECO:0000313" key="14">
    <source>
        <dbReference type="EMBL" id="QMW23425.1"/>
    </source>
</evidence>
<feature type="domain" description="Histidine kinase" evidence="12">
    <location>
        <begin position="313"/>
        <end position="530"/>
    </location>
</feature>
<keyword evidence="6 11" id="KW-0812">Transmembrane</keyword>
<evidence type="ECO:0000256" key="8">
    <source>
        <dbReference type="ARBA" id="ARBA00022989"/>
    </source>
</evidence>
<evidence type="ECO:0000259" key="13">
    <source>
        <dbReference type="PROSITE" id="PS50885"/>
    </source>
</evidence>
<dbReference type="EMBL" id="CP059851">
    <property type="protein sequence ID" value="QMW23425.1"/>
    <property type="molecule type" value="Genomic_DNA"/>
</dbReference>
<dbReference type="InterPro" id="IPR050428">
    <property type="entry name" value="TCS_sensor_his_kinase"/>
</dbReference>
<dbReference type="InterPro" id="IPR003661">
    <property type="entry name" value="HisK_dim/P_dom"/>
</dbReference>
<evidence type="ECO:0000313" key="15">
    <source>
        <dbReference type="Proteomes" id="UP000515292"/>
    </source>
</evidence>
<dbReference type="PROSITE" id="PS50109">
    <property type="entry name" value="HIS_KIN"/>
    <property type="match status" value="1"/>
</dbReference>
<dbReference type="SUPFAM" id="SSF158472">
    <property type="entry name" value="HAMP domain-like"/>
    <property type="match status" value="1"/>
</dbReference>
<name>A0A7G5IJ83_9SPHN</name>
<dbReference type="Pfam" id="PF13755">
    <property type="entry name" value="Sensor_TM1"/>
    <property type="match status" value="1"/>
</dbReference>
<evidence type="ECO:0000256" key="4">
    <source>
        <dbReference type="ARBA" id="ARBA00022553"/>
    </source>
</evidence>
<proteinExistence type="predicted"/>
<keyword evidence="5" id="KW-0808">Transferase</keyword>
<feature type="domain" description="HAMP" evidence="13">
    <location>
        <begin position="250"/>
        <end position="305"/>
    </location>
</feature>
<dbReference type="InterPro" id="IPR005467">
    <property type="entry name" value="His_kinase_dom"/>
</dbReference>
<dbReference type="CDD" id="cd00082">
    <property type="entry name" value="HisKA"/>
    <property type="match status" value="1"/>
</dbReference>
<evidence type="ECO:0000256" key="10">
    <source>
        <dbReference type="ARBA" id="ARBA00023136"/>
    </source>
</evidence>
<dbReference type="Gene3D" id="1.10.287.130">
    <property type="match status" value="1"/>
</dbReference>
<comment type="catalytic activity">
    <reaction evidence="1">
        <text>ATP + protein L-histidine = ADP + protein N-phospho-L-histidine.</text>
        <dbReference type="EC" id="2.7.13.3"/>
    </reaction>
</comment>
<reference evidence="14 15" key="1">
    <citation type="submission" date="2020-07" db="EMBL/GenBank/DDBJ databases">
        <title>Complete genome sequence for Sandaracinobacter sp. M6.</title>
        <authorList>
            <person name="Tang Y."/>
            <person name="Liu Q."/>
            <person name="Guo Z."/>
            <person name="Lei P."/>
            <person name="Huang B."/>
        </authorList>
    </citation>
    <scope>NUCLEOTIDE SEQUENCE [LARGE SCALE GENOMIC DNA]</scope>
    <source>
        <strain evidence="14 15">M6</strain>
    </source>
</reference>
<keyword evidence="8 11" id="KW-1133">Transmembrane helix</keyword>
<accession>A0A7G5IJ83</accession>
<evidence type="ECO:0000256" key="3">
    <source>
        <dbReference type="ARBA" id="ARBA00012438"/>
    </source>
</evidence>
<dbReference type="GO" id="GO:0000155">
    <property type="term" value="F:phosphorelay sensor kinase activity"/>
    <property type="evidence" value="ECO:0007669"/>
    <property type="project" value="InterPro"/>
</dbReference>
<keyword evidence="7" id="KW-0418">Kinase</keyword>
<protein>
    <recommendedName>
        <fullName evidence="3">histidine kinase</fullName>
        <ecNumber evidence="3">2.7.13.3</ecNumber>
    </recommendedName>
</protein>
<dbReference type="GO" id="GO:0016020">
    <property type="term" value="C:membrane"/>
    <property type="evidence" value="ECO:0007669"/>
    <property type="project" value="UniProtKB-SubCell"/>
</dbReference>
<dbReference type="KEGG" id="sand:H3309_02670"/>
<dbReference type="InterPro" id="IPR036097">
    <property type="entry name" value="HisK_dim/P_sf"/>
</dbReference>
<dbReference type="Pfam" id="PF02518">
    <property type="entry name" value="HATPase_c"/>
    <property type="match status" value="1"/>
</dbReference>
<evidence type="ECO:0000256" key="2">
    <source>
        <dbReference type="ARBA" id="ARBA00004370"/>
    </source>
</evidence>
<keyword evidence="4" id="KW-0597">Phosphoprotein</keyword>
<dbReference type="InterPro" id="IPR004358">
    <property type="entry name" value="Sig_transdc_His_kin-like_C"/>
</dbReference>
<dbReference type="Pfam" id="PF00512">
    <property type="entry name" value="HisKA"/>
    <property type="match status" value="1"/>
</dbReference>
<evidence type="ECO:0000256" key="7">
    <source>
        <dbReference type="ARBA" id="ARBA00022777"/>
    </source>
</evidence>
<dbReference type="Proteomes" id="UP000515292">
    <property type="component" value="Chromosome"/>
</dbReference>
<dbReference type="InterPro" id="IPR036890">
    <property type="entry name" value="HATPase_C_sf"/>
</dbReference>
<sequence>MSKSERRGPWPLRWTATIDRPARGVPRWTATRSLSWRILAVNLFALLGLAGGVLYLDSFRARLIEARHAELRAQTEIVAALLGGRGRIDDGLLAAVPVTRGTRIRMYDGAGGLLADNWRVAGTARFAARDPTTPGFPQKSAVAIDRAIELFTGAAVLPAYAEPAGGWPEVARAARLPLGETASAARLGDDRIVILQAAAPVMGPPPRRTVMLTAGTADLIDIVRGERATYFLIFLAVLALSLLLSGFLARTIVGPLRQLALAAHRVRLGRARDVVVPRLPGRRDEIGALARALADMTQTLRQRIDATEAFAADVAHELKNPLASLRSAVEALQTVKVREHRSQLYALIQADVRRIDRLVTDISAASRLDAELSRARLEPVDLGAMMAAMVQSITTTGTLPEGVKLKLESDGREALVAAEPGRLGQVARNLIDNALSFSPPGGVVAVHVGKRDGVVTLTVEDQGPGVPVEAREAIFERFYSERPDGEHYGQHSGLGLSIARAIVESLDGRISVGDASLVGGARFTVTLPAL</sequence>
<dbReference type="Gene3D" id="3.30.565.10">
    <property type="entry name" value="Histidine kinase-like ATPase, C-terminal domain"/>
    <property type="match status" value="1"/>
</dbReference>
<feature type="transmembrane region" description="Helical" evidence="11">
    <location>
        <begin position="230"/>
        <end position="249"/>
    </location>
</feature>
<evidence type="ECO:0000256" key="9">
    <source>
        <dbReference type="ARBA" id="ARBA00023012"/>
    </source>
</evidence>
<evidence type="ECO:0000256" key="1">
    <source>
        <dbReference type="ARBA" id="ARBA00000085"/>
    </source>
</evidence>
<dbReference type="InterPro" id="IPR025908">
    <property type="entry name" value="Sensor_TM1"/>
</dbReference>
<dbReference type="Pfam" id="PF00672">
    <property type="entry name" value="HAMP"/>
    <property type="match status" value="1"/>
</dbReference>
<keyword evidence="15" id="KW-1185">Reference proteome</keyword>
<evidence type="ECO:0000256" key="11">
    <source>
        <dbReference type="SAM" id="Phobius"/>
    </source>
</evidence>
<dbReference type="PANTHER" id="PTHR45436:SF5">
    <property type="entry name" value="SENSOR HISTIDINE KINASE TRCS"/>
    <property type="match status" value="1"/>
</dbReference>
<dbReference type="Gene3D" id="6.10.340.10">
    <property type="match status" value="1"/>
</dbReference>
<dbReference type="EC" id="2.7.13.3" evidence="3"/>
<organism evidence="14 15">
    <name type="scientific">Sandaracinobacteroides saxicola</name>
    <dbReference type="NCBI Taxonomy" id="2759707"/>
    <lineage>
        <taxon>Bacteria</taxon>
        <taxon>Pseudomonadati</taxon>
        <taxon>Pseudomonadota</taxon>
        <taxon>Alphaproteobacteria</taxon>
        <taxon>Sphingomonadales</taxon>
        <taxon>Sphingosinicellaceae</taxon>
        <taxon>Sandaracinobacteroides</taxon>
    </lineage>
</organism>
<dbReference type="SMART" id="SM00388">
    <property type="entry name" value="HisKA"/>
    <property type="match status" value="1"/>
</dbReference>
<dbReference type="InterPro" id="IPR003594">
    <property type="entry name" value="HATPase_dom"/>
</dbReference>
<dbReference type="SUPFAM" id="SSF47384">
    <property type="entry name" value="Homodimeric domain of signal transducing histidine kinase"/>
    <property type="match status" value="1"/>
</dbReference>
<dbReference type="SUPFAM" id="SSF55874">
    <property type="entry name" value="ATPase domain of HSP90 chaperone/DNA topoisomerase II/histidine kinase"/>
    <property type="match status" value="1"/>
</dbReference>
<feature type="transmembrane region" description="Helical" evidence="11">
    <location>
        <begin position="34"/>
        <end position="56"/>
    </location>
</feature>
<dbReference type="PRINTS" id="PR00344">
    <property type="entry name" value="BCTRLSENSOR"/>
</dbReference>
<dbReference type="RefSeq" id="WP_182297248.1">
    <property type="nucleotide sequence ID" value="NZ_CP059851.1"/>
</dbReference>
<keyword evidence="9" id="KW-0902">Two-component regulatory system</keyword>
<evidence type="ECO:0000256" key="6">
    <source>
        <dbReference type="ARBA" id="ARBA00022692"/>
    </source>
</evidence>
<dbReference type="PROSITE" id="PS50885">
    <property type="entry name" value="HAMP"/>
    <property type="match status" value="1"/>
</dbReference>
<gene>
    <name evidence="14" type="ORF">H3309_02670</name>
</gene>
<evidence type="ECO:0000256" key="5">
    <source>
        <dbReference type="ARBA" id="ARBA00022679"/>
    </source>
</evidence>
<dbReference type="PANTHER" id="PTHR45436">
    <property type="entry name" value="SENSOR HISTIDINE KINASE YKOH"/>
    <property type="match status" value="1"/>
</dbReference>
<dbReference type="AlphaFoldDB" id="A0A7G5IJ83"/>
<dbReference type="CDD" id="cd06225">
    <property type="entry name" value="HAMP"/>
    <property type="match status" value="1"/>
</dbReference>
<comment type="subcellular location">
    <subcellularLocation>
        <location evidence="2">Membrane</location>
    </subcellularLocation>
</comment>
<keyword evidence="10 11" id="KW-0472">Membrane</keyword>
<dbReference type="SMART" id="SM00387">
    <property type="entry name" value="HATPase_c"/>
    <property type="match status" value="1"/>
</dbReference>
<dbReference type="InterPro" id="IPR003660">
    <property type="entry name" value="HAMP_dom"/>
</dbReference>
<evidence type="ECO:0000259" key="12">
    <source>
        <dbReference type="PROSITE" id="PS50109"/>
    </source>
</evidence>
<dbReference type="SMART" id="SM00304">
    <property type="entry name" value="HAMP"/>
    <property type="match status" value="1"/>
</dbReference>